<keyword evidence="1" id="KW-1133">Transmembrane helix</keyword>
<dbReference type="RefSeq" id="WP_304541740.1">
    <property type="nucleotide sequence ID" value="NZ_JARPTC010000007.1"/>
</dbReference>
<keyword evidence="1" id="KW-0812">Transmembrane</keyword>
<dbReference type="NCBIfam" id="TIGR02832">
    <property type="entry name" value="spo_yunB"/>
    <property type="match status" value="1"/>
</dbReference>
<sequence>MFRKRRQLPGKIAIVAIVIVGLAISFVVIDKFLQPTLFAIARVKAVNLATEILNQTVQEKLVNQRVQYQDIVQIHKDDKGKIVLMQADTIKLNKISNEITLKVQETLRNLDNESIGIPLGQLLGIHLIAARGPELNVRMIPVGTVRVDIIDRFEGAGINQTRHLIWLDLSSEFQIAIPLYNEIFNISTKVPLVESIIIGDVPPALVTLPGGVLGK</sequence>
<reference evidence="2" key="2">
    <citation type="submission" date="2023-03" db="EMBL/GenBank/DDBJ databases">
        <authorList>
            <person name="Zhang Z."/>
        </authorList>
    </citation>
    <scope>NUCLEOTIDE SEQUENCE</scope>
    <source>
        <strain evidence="2">DSA</strain>
    </source>
</reference>
<accession>A0AAW7ZC35</accession>
<proteinExistence type="predicted"/>
<gene>
    <name evidence="2" type="primary">yunB</name>
    <name evidence="2" type="ORF">P6N53_05445</name>
</gene>
<evidence type="ECO:0000313" key="2">
    <source>
        <dbReference type="EMBL" id="MDO7786666.1"/>
    </source>
</evidence>
<keyword evidence="3" id="KW-1185">Reference proteome</keyword>
<organism evidence="2 3">
    <name type="scientific">Desulforamulus aquiferis</name>
    <dbReference type="NCBI Taxonomy" id="1397668"/>
    <lineage>
        <taxon>Bacteria</taxon>
        <taxon>Bacillati</taxon>
        <taxon>Bacillota</taxon>
        <taxon>Clostridia</taxon>
        <taxon>Eubacteriales</taxon>
        <taxon>Peptococcaceae</taxon>
        <taxon>Desulforamulus</taxon>
    </lineage>
</organism>
<protein>
    <submittedName>
        <fullName evidence="2">Sporulation protein YunB</fullName>
    </submittedName>
</protein>
<dbReference type="EMBL" id="JARPTC010000007">
    <property type="protein sequence ID" value="MDO7786666.1"/>
    <property type="molecule type" value="Genomic_DNA"/>
</dbReference>
<evidence type="ECO:0000313" key="3">
    <source>
        <dbReference type="Proteomes" id="UP001172911"/>
    </source>
</evidence>
<dbReference type="Pfam" id="PF09560">
    <property type="entry name" value="Spore_YunB"/>
    <property type="match status" value="1"/>
</dbReference>
<reference evidence="2" key="1">
    <citation type="journal article" date="2023" name="J. Hazard. Mater.">
        <title>Anaerobic biodegradation of pyrene and benzo[a]pyrene by a new sulfate-reducing Desulforamulus aquiferis strain DSA.</title>
        <authorList>
            <person name="Zhang Z."/>
            <person name="Sun J."/>
            <person name="Gong X."/>
            <person name="Wang C."/>
            <person name="Wang H."/>
        </authorList>
    </citation>
    <scope>NUCLEOTIDE SEQUENCE</scope>
    <source>
        <strain evidence="2">DSA</strain>
    </source>
</reference>
<dbReference type="PIRSF" id="PIRSF021383">
    <property type="entry name" value="YunB"/>
    <property type="match status" value="1"/>
</dbReference>
<feature type="transmembrane region" description="Helical" evidence="1">
    <location>
        <begin position="12"/>
        <end position="29"/>
    </location>
</feature>
<name>A0AAW7ZC35_9FIRM</name>
<dbReference type="Proteomes" id="UP001172911">
    <property type="component" value="Unassembled WGS sequence"/>
</dbReference>
<keyword evidence="1" id="KW-0472">Membrane</keyword>
<dbReference type="InterPro" id="IPR014197">
    <property type="entry name" value="Sporulation_prot_YunB"/>
</dbReference>
<evidence type="ECO:0000256" key="1">
    <source>
        <dbReference type="SAM" id="Phobius"/>
    </source>
</evidence>
<dbReference type="AlphaFoldDB" id="A0AAW7ZC35"/>
<comment type="caution">
    <text evidence="2">The sequence shown here is derived from an EMBL/GenBank/DDBJ whole genome shotgun (WGS) entry which is preliminary data.</text>
</comment>